<dbReference type="SMART" id="SM00028">
    <property type="entry name" value="TPR"/>
    <property type="match status" value="3"/>
</dbReference>
<feature type="region of interest" description="Disordered" evidence="8">
    <location>
        <begin position="328"/>
        <end position="362"/>
    </location>
</feature>
<feature type="coiled-coil region" evidence="7">
    <location>
        <begin position="653"/>
        <end position="704"/>
    </location>
</feature>
<dbReference type="PANTHER" id="PTHR47794:SF1">
    <property type="entry name" value="VACUOLAR PROTEIN SORTING-ASSOCIATED PROTEIN 27"/>
    <property type="match status" value="1"/>
</dbReference>
<keyword evidence="1" id="KW-0479">Metal-binding</keyword>
<feature type="non-terminal residue" evidence="10">
    <location>
        <position position="1"/>
    </location>
</feature>
<dbReference type="Gene3D" id="1.25.40.10">
    <property type="entry name" value="Tetratricopeptide repeat domain"/>
    <property type="match status" value="1"/>
</dbReference>
<keyword evidence="2" id="KW-0677">Repeat</keyword>
<dbReference type="GO" id="GO:0043130">
    <property type="term" value="F:ubiquitin binding"/>
    <property type="evidence" value="ECO:0007669"/>
    <property type="project" value="TreeGrafter"/>
</dbReference>
<dbReference type="InterPro" id="IPR013083">
    <property type="entry name" value="Znf_RING/FYVE/PHD"/>
</dbReference>
<keyword evidence="4" id="KW-0862">Zinc</keyword>
<dbReference type="SUPFAM" id="SSF57903">
    <property type="entry name" value="FYVE/PHD zinc finger"/>
    <property type="match status" value="1"/>
</dbReference>
<gene>
    <name evidence="10" type="ORF">N0F65_012446</name>
</gene>
<evidence type="ECO:0000256" key="7">
    <source>
        <dbReference type="SAM" id="Coils"/>
    </source>
</evidence>
<dbReference type="GO" id="GO:0006623">
    <property type="term" value="P:protein targeting to vacuole"/>
    <property type="evidence" value="ECO:0007669"/>
    <property type="project" value="TreeGrafter"/>
</dbReference>
<dbReference type="GO" id="GO:0008270">
    <property type="term" value="F:zinc ion binding"/>
    <property type="evidence" value="ECO:0007669"/>
    <property type="project" value="UniProtKB-KW"/>
</dbReference>
<dbReference type="Gene3D" id="1.25.40.20">
    <property type="entry name" value="Ankyrin repeat-containing domain"/>
    <property type="match status" value="1"/>
</dbReference>
<dbReference type="SUPFAM" id="SSF48452">
    <property type="entry name" value="TPR-like"/>
    <property type="match status" value="1"/>
</dbReference>
<dbReference type="Gene3D" id="2.20.110.10">
    <property type="entry name" value="Histone H3 K4-specific methyltransferase SET7/9 N-terminal domain"/>
    <property type="match status" value="1"/>
</dbReference>
<evidence type="ECO:0000256" key="8">
    <source>
        <dbReference type="SAM" id="MobiDB-lite"/>
    </source>
</evidence>
<keyword evidence="6" id="KW-0802">TPR repeat</keyword>
<evidence type="ECO:0000313" key="10">
    <source>
        <dbReference type="EMBL" id="DAZ93389.1"/>
    </source>
</evidence>
<dbReference type="Pfam" id="PF02214">
    <property type="entry name" value="BTB_2"/>
    <property type="match status" value="1"/>
</dbReference>
<evidence type="ECO:0000256" key="5">
    <source>
        <dbReference type="PROSITE-ProRule" id="PRU00091"/>
    </source>
</evidence>
<feature type="repeat" description="TPR" evidence="6">
    <location>
        <begin position="559"/>
        <end position="592"/>
    </location>
</feature>
<dbReference type="InterPro" id="IPR011011">
    <property type="entry name" value="Znf_FYVE_PHD"/>
</dbReference>
<dbReference type="CDD" id="cd15760">
    <property type="entry name" value="FYVE_scVPS27p_like"/>
    <property type="match status" value="1"/>
</dbReference>
<dbReference type="InterPro" id="IPR017455">
    <property type="entry name" value="Znf_FYVE-rel"/>
</dbReference>
<dbReference type="SUPFAM" id="SSF48403">
    <property type="entry name" value="Ankyrin repeat"/>
    <property type="match status" value="1"/>
</dbReference>
<comment type="caution">
    <text evidence="10">The sequence shown here is derived from an EMBL/GenBank/DDBJ whole genome shotgun (WGS) entry which is preliminary data.</text>
</comment>
<sequence length="1004" mass="112595">PPDGTCARFSDLPSFLLSVGTHAVVERVRELPTHPPTTTPSPPFPFPRVRRAPDMTQHERTALELAESSEWALLLRAVTDNPECADELDDFGMLPLHWACTDKNVPLRVVAKLVEANPSACMIKNKGGLIPLHIAIKAKAKLEVLKAIADVHDSAVCEETPTGETAAELAQISRLSKSSVQLLTEYEERVRASGRAPPRMSRFQSPAQSFYDDEDEDRENVKNASNTAGSVNALRATNPGLSTPLPPRWKLDKKCRICLLKFSYFKSRHHCRNCGESVCNTHSSRRLPLKHFGLEAPQRVCILCYDELRENGKPPSAVVNIYASLDRARQSQAHSQPRELQDQMAPPPPMPSLSTDRRSGRQQMSYTILGTASSSSSRPPKLRPSVSATFVTQHDPYSSSVDSSDSLCFDDDQKLRPRARTELQADMQEQVMELQSHVRELMETKERINLALAESNRKIQLAMQDKLLHESRIAELRDESILDVMRVSDVEPEEEEKEGEYGHHDDDEELKITTNMAEETSVDVAATCNYLGVALFEKGEFSSAILEFRKSVALHGKDPDVWYNLARALHSANELDDAELAARKALELRPDSYSALSLLGKVLHAKGDHDKSIEVFRQALGLMNPGQDSDSEGEDVGSTTSTWSSAMHREYFRRELEREWELIENEEKKLEEEKNKVVAEWVAVEEHQKEYNKKRESFEKLVRERFTFLPMDEIVAFNIGGTLFRSTVKVWTRDRFSMLAQLCTTKPRLPKLCVEEDAFFIDRDFWIFQFIYAFLKDNALPDAVEVLRELYCEASFYRIGLLRHAIEAKMIGDDAMTLNTPRSLQPSAASASASGASVAAYEGSTAFGRFSGDGVLHLADGNRYEGEFHNGQFHGKGTLYFPEGKLEGTWENGKQLEGKFTFSDGLEYAPKAWGYCTGTDRRFYSEVVSPEGIAPAGQLHYFDTGIQRTVPLGSYDAGNGIYTPSTGLVSAYSNPMVTREPSDEEMLWLEQKAAKADTKETAMH</sequence>
<evidence type="ECO:0000256" key="2">
    <source>
        <dbReference type="ARBA" id="ARBA00022737"/>
    </source>
</evidence>
<dbReference type="SMART" id="SM00698">
    <property type="entry name" value="MORN"/>
    <property type="match status" value="2"/>
</dbReference>
<protein>
    <recommendedName>
        <fullName evidence="9">FYVE-type domain-containing protein</fullName>
    </recommendedName>
</protein>
<keyword evidence="7" id="KW-0175">Coiled coil</keyword>
<dbReference type="InterPro" id="IPR003131">
    <property type="entry name" value="T1-type_BTB"/>
</dbReference>
<dbReference type="InterPro" id="IPR003409">
    <property type="entry name" value="MORN"/>
</dbReference>
<proteinExistence type="predicted"/>
<accession>A0AAV2YL10</accession>
<dbReference type="SUPFAM" id="SSF54695">
    <property type="entry name" value="POZ domain"/>
    <property type="match status" value="1"/>
</dbReference>
<reference evidence="10" key="1">
    <citation type="submission" date="2022-11" db="EMBL/GenBank/DDBJ databases">
        <authorList>
            <person name="Morgan W.R."/>
            <person name="Tartar A."/>
        </authorList>
    </citation>
    <scope>NUCLEOTIDE SEQUENCE</scope>
    <source>
        <strain evidence="10">ARSEF 373</strain>
    </source>
</reference>
<dbReference type="Proteomes" id="UP001146120">
    <property type="component" value="Unassembled WGS sequence"/>
</dbReference>
<dbReference type="GO" id="GO:0043328">
    <property type="term" value="P:protein transport to vacuole involved in ubiquitin-dependent protein catabolic process via the multivesicular body sorting pathway"/>
    <property type="evidence" value="ECO:0007669"/>
    <property type="project" value="TreeGrafter"/>
</dbReference>
<dbReference type="PROSITE" id="PS50005">
    <property type="entry name" value="TPR"/>
    <property type="match status" value="1"/>
</dbReference>
<evidence type="ECO:0000259" key="9">
    <source>
        <dbReference type="PROSITE" id="PS50178"/>
    </source>
</evidence>
<feature type="domain" description="FYVE-type" evidence="9">
    <location>
        <begin position="249"/>
        <end position="309"/>
    </location>
</feature>
<evidence type="ECO:0000256" key="4">
    <source>
        <dbReference type="ARBA" id="ARBA00022833"/>
    </source>
</evidence>
<dbReference type="FunFam" id="3.30.40.10:FF:000345">
    <property type="entry name" value="Vacuolar protein sorting-associated protein 27"/>
    <property type="match status" value="1"/>
</dbReference>
<dbReference type="GO" id="GO:0033565">
    <property type="term" value="C:ESCRT-0 complex"/>
    <property type="evidence" value="ECO:0007669"/>
    <property type="project" value="TreeGrafter"/>
</dbReference>
<evidence type="ECO:0000313" key="11">
    <source>
        <dbReference type="Proteomes" id="UP001146120"/>
    </source>
</evidence>
<dbReference type="InterPro" id="IPR011990">
    <property type="entry name" value="TPR-like_helical_dom_sf"/>
</dbReference>
<dbReference type="InterPro" id="IPR036770">
    <property type="entry name" value="Ankyrin_rpt-contain_sf"/>
</dbReference>
<dbReference type="GO" id="GO:0032266">
    <property type="term" value="F:phosphatidylinositol-3-phosphate binding"/>
    <property type="evidence" value="ECO:0007669"/>
    <property type="project" value="TreeGrafter"/>
</dbReference>
<keyword evidence="11" id="KW-1185">Reference proteome</keyword>
<name>A0AAV2YL10_9STRA</name>
<reference evidence="10" key="2">
    <citation type="journal article" date="2023" name="Microbiol Resour">
        <title>Decontamination and Annotation of the Draft Genome Sequence of the Oomycete Lagenidium giganteum ARSEF 373.</title>
        <authorList>
            <person name="Morgan W.R."/>
            <person name="Tartar A."/>
        </authorList>
    </citation>
    <scope>NUCLEOTIDE SEQUENCE</scope>
    <source>
        <strain evidence="10">ARSEF 373</strain>
    </source>
</reference>
<dbReference type="SMART" id="SM00064">
    <property type="entry name" value="FYVE"/>
    <property type="match status" value="1"/>
</dbReference>
<organism evidence="10 11">
    <name type="scientific">Lagenidium giganteum</name>
    <dbReference type="NCBI Taxonomy" id="4803"/>
    <lineage>
        <taxon>Eukaryota</taxon>
        <taxon>Sar</taxon>
        <taxon>Stramenopiles</taxon>
        <taxon>Oomycota</taxon>
        <taxon>Peronosporomycetes</taxon>
        <taxon>Pythiales</taxon>
        <taxon>Pythiaceae</taxon>
    </lineage>
</organism>
<dbReference type="Pfam" id="PF13432">
    <property type="entry name" value="TPR_16"/>
    <property type="match status" value="1"/>
</dbReference>
<dbReference type="InterPro" id="IPR011333">
    <property type="entry name" value="SKP1/BTB/POZ_sf"/>
</dbReference>
<dbReference type="InterPro" id="IPR019734">
    <property type="entry name" value="TPR_rpt"/>
</dbReference>
<evidence type="ECO:0000256" key="1">
    <source>
        <dbReference type="ARBA" id="ARBA00022723"/>
    </source>
</evidence>
<dbReference type="Gene3D" id="3.30.710.10">
    <property type="entry name" value="Potassium Channel Kv1.1, Chain A"/>
    <property type="match status" value="1"/>
</dbReference>
<evidence type="ECO:0000256" key="6">
    <source>
        <dbReference type="PROSITE-ProRule" id="PRU00339"/>
    </source>
</evidence>
<evidence type="ECO:0000256" key="3">
    <source>
        <dbReference type="ARBA" id="ARBA00022771"/>
    </source>
</evidence>
<dbReference type="PANTHER" id="PTHR47794">
    <property type="entry name" value="VACUOLAR PROTEIN SORTING-ASSOCIATED PROTEIN 27"/>
    <property type="match status" value="1"/>
</dbReference>
<dbReference type="AlphaFoldDB" id="A0AAV2YL10"/>
<dbReference type="GO" id="GO:0051260">
    <property type="term" value="P:protein homooligomerization"/>
    <property type="evidence" value="ECO:0007669"/>
    <property type="project" value="InterPro"/>
</dbReference>
<dbReference type="Gene3D" id="3.30.40.10">
    <property type="entry name" value="Zinc/RING finger domain, C3HC4 (zinc finger)"/>
    <property type="match status" value="1"/>
</dbReference>
<dbReference type="Pfam" id="PF02493">
    <property type="entry name" value="MORN"/>
    <property type="match status" value="2"/>
</dbReference>
<dbReference type="InterPro" id="IPR000306">
    <property type="entry name" value="Znf_FYVE"/>
</dbReference>
<dbReference type="PROSITE" id="PS50178">
    <property type="entry name" value="ZF_FYVE"/>
    <property type="match status" value="1"/>
</dbReference>
<feature type="region of interest" description="Disordered" evidence="8">
    <location>
        <begin position="191"/>
        <end position="243"/>
    </location>
</feature>
<dbReference type="CDD" id="cd18316">
    <property type="entry name" value="BTB_POZ_KCTD-like"/>
    <property type="match status" value="1"/>
</dbReference>
<dbReference type="SUPFAM" id="SSF82185">
    <property type="entry name" value="Histone H3 K4-specific methyltransferase SET7/9 N-terminal domain"/>
    <property type="match status" value="1"/>
</dbReference>
<keyword evidence="3 5" id="KW-0863">Zinc-finger</keyword>
<feature type="coiled-coil region" evidence="7">
    <location>
        <begin position="424"/>
        <end position="458"/>
    </location>
</feature>
<dbReference type="Pfam" id="PF01363">
    <property type="entry name" value="FYVE"/>
    <property type="match status" value="1"/>
</dbReference>
<dbReference type="EMBL" id="DAKRPA010000320">
    <property type="protein sequence ID" value="DAZ93389.1"/>
    <property type="molecule type" value="Genomic_DNA"/>
</dbReference>